<reference evidence="5 6" key="1">
    <citation type="journal article" date="2011" name="Appl. Environ. Microbiol.">
        <title>The genome of Buchnera aphidicola from the aphid Cinara tujafilina provides new clues about the evolutionary history of metabolic losses in bacterial endosymbionts.</title>
        <authorList>
            <person name="Lamelas A."/>
            <person name="Gosalbes M.J."/>
            <person name="Moya A."/>
            <person name="Latorre A."/>
        </authorList>
    </citation>
    <scope>NUCLEOTIDE SEQUENCE [LARGE SCALE GENOMIC DNA]</scope>
    <source>
        <strain evidence="6">Cinara tujafilina</strain>
    </source>
</reference>
<gene>
    <name evidence="5" type="primary">hscA</name>
    <name evidence="5" type="ORF">BCTU_401</name>
</gene>
<keyword evidence="6" id="KW-1185">Reference proteome</keyword>
<evidence type="ECO:0000256" key="1">
    <source>
        <dbReference type="ARBA" id="ARBA00007381"/>
    </source>
</evidence>
<sequence length="506" mass="58264">MLNKKKILCYWDRFWNILLFNIIYKKIKNYLLYLIKKNRKYFPSIVSFQNQSIQVGWHAKKKMFQDPINIISSIKRFIGLSKDNIYKKYPMLPYLIKENDKNQIIFTTKFGKINISFIIKTILKYLLKKAKKFNKILIKGAVITVPAYFNSIQKNEIRKAAHEINLKVLRLLNEPTAAAIAYGLEKKQKGIFCVYDLGGGTFDVSILKISKGVFEVLATNGHSSLGGDDFDILIANFISKKINNVCKLTEIEYKNLLIKSEKIKITLSTTEKTEIIFLNQKIILTRKNFNILIYSLVQKTIKILQSALLDANINVKNISEIILVGGSTYIPLIQNTLEKFFSKKPLSSINPSEVVVRGAGLHAYFLNAQKKYDNRNPILLLDVLPISIGIELMGGFMEKMILKNTTLPIEVSKIFTNFKKTKQDFVLIFFREKKKYVKDCQLLTQFKIKDLPKKNAGEIKIVITFQIDVDGLLSILVRNDKLNIQKNIKIDSIYSNKNITTVNFEK</sequence>
<evidence type="ECO:0000256" key="4">
    <source>
        <dbReference type="RuleBase" id="RU003322"/>
    </source>
</evidence>
<dbReference type="STRING" id="261317.BCTU_401"/>
<dbReference type="GO" id="GO:0005524">
    <property type="term" value="F:ATP binding"/>
    <property type="evidence" value="ECO:0007669"/>
    <property type="project" value="UniProtKB-KW"/>
</dbReference>
<organism evidence="5 6">
    <name type="scientific">Buchnera aphidicola</name>
    <name type="common">Cinara tujafilina</name>
    <dbReference type="NCBI Taxonomy" id="261317"/>
    <lineage>
        <taxon>Bacteria</taxon>
        <taxon>Pseudomonadati</taxon>
        <taxon>Pseudomonadota</taxon>
        <taxon>Gammaproteobacteria</taxon>
        <taxon>Enterobacterales</taxon>
        <taxon>Erwiniaceae</taxon>
        <taxon>Buchnera</taxon>
    </lineage>
</organism>
<dbReference type="InterPro" id="IPR043129">
    <property type="entry name" value="ATPase_NBD"/>
</dbReference>
<evidence type="ECO:0000313" key="5">
    <source>
        <dbReference type="EMBL" id="AEH39956.1"/>
    </source>
</evidence>
<dbReference type="SUPFAM" id="SSF100920">
    <property type="entry name" value="Heat shock protein 70kD (HSP70), peptide-binding domain"/>
    <property type="match status" value="1"/>
</dbReference>
<dbReference type="Proteomes" id="UP000006811">
    <property type="component" value="Chromosome"/>
</dbReference>
<dbReference type="OrthoDB" id="9766019at2"/>
<dbReference type="PANTHER" id="PTHR19375">
    <property type="entry name" value="HEAT SHOCK PROTEIN 70KDA"/>
    <property type="match status" value="1"/>
</dbReference>
<evidence type="ECO:0000256" key="3">
    <source>
        <dbReference type="ARBA" id="ARBA00022840"/>
    </source>
</evidence>
<evidence type="ECO:0000256" key="2">
    <source>
        <dbReference type="ARBA" id="ARBA00022741"/>
    </source>
</evidence>
<dbReference type="Gene3D" id="2.60.34.10">
    <property type="entry name" value="Substrate Binding Domain Of DNAk, Chain A, domain 1"/>
    <property type="match status" value="1"/>
</dbReference>
<dbReference type="InterPro" id="IPR029047">
    <property type="entry name" value="HSP70_peptide-bd_sf"/>
</dbReference>
<dbReference type="EMBL" id="CP001817">
    <property type="protein sequence ID" value="AEH39956.1"/>
    <property type="molecule type" value="Genomic_DNA"/>
</dbReference>
<comment type="similarity">
    <text evidence="1 4">Belongs to the heat shock protein 70 family.</text>
</comment>
<dbReference type="PRINTS" id="PR00301">
    <property type="entry name" value="HEATSHOCK70"/>
</dbReference>
<dbReference type="Pfam" id="PF00012">
    <property type="entry name" value="HSP70"/>
    <property type="match status" value="1"/>
</dbReference>
<dbReference type="KEGG" id="baj:BCTU_401"/>
<proteinExistence type="inferred from homology"/>
<keyword evidence="3 4" id="KW-0067">ATP-binding</keyword>
<dbReference type="InterPro" id="IPR013126">
    <property type="entry name" value="Hsp_70_fam"/>
</dbReference>
<dbReference type="GO" id="GO:0140662">
    <property type="term" value="F:ATP-dependent protein folding chaperone"/>
    <property type="evidence" value="ECO:0007669"/>
    <property type="project" value="InterPro"/>
</dbReference>
<dbReference type="Gene3D" id="3.90.640.10">
    <property type="entry name" value="Actin, Chain A, domain 4"/>
    <property type="match status" value="1"/>
</dbReference>
<dbReference type="PROSITE" id="PS00329">
    <property type="entry name" value="HSP70_2"/>
    <property type="match status" value="1"/>
</dbReference>
<keyword evidence="5" id="KW-0346">Stress response</keyword>
<dbReference type="eggNOG" id="COG0443">
    <property type="taxonomic scope" value="Bacteria"/>
</dbReference>
<dbReference type="SUPFAM" id="SSF53067">
    <property type="entry name" value="Actin-like ATPase domain"/>
    <property type="match status" value="2"/>
</dbReference>
<keyword evidence="2 4" id="KW-0547">Nucleotide-binding</keyword>
<protein>
    <submittedName>
        <fullName evidence="5">Heat shock protein HscA</fullName>
    </submittedName>
</protein>
<dbReference type="InterPro" id="IPR018181">
    <property type="entry name" value="Heat_shock_70_CS"/>
</dbReference>
<dbReference type="HOGENOM" id="CLU_005965_0_0_6"/>
<dbReference type="Gene3D" id="3.30.30.30">
    <property type="match status" value="1"/>
</dbReference>
<accession>F7WZT0</accession>
<dbReference type="Gene3D" id="3.30.420.40">
    <property type="match status" value="2"/>
</dbReference>
<evidence type="ECO:0000313" key="6">
    <source>
        <dbReference type="Proteomes" id="UP000006811"/>
    </source>
</evidence>
<name>F7WZT0_9GAMM</name>
<dbReference type="AlphaFoldDB" id="F7WZT0"/>